<dbReference type="PANTHER" id="PTHR32125">
    <property type="entry name" value="2-C-METHYL-D-ERYTHRITOL 4-PHOSPHATE CYTIDYLYLTRANSFERASE, CHLOROPLASTIC"/>
    <property type="match status" value="1"/>
</dbReference>
<dbReference type="InterPro" id="IPR034683">
    <property type="entry name" value="IspD/TarI"/>
</dbReference>
<dbReference type="EC" id="2.7.7.60" evidence="3"/>
<dbReference type="GO" id="GO:0008299">
    <property type="term" value="P:isoprenoid biosynthetic process"/>
    <property type="evidence" value="ECO:0007669"/>
    <property type="project" value="InterPro"/>
</dbReference>
<keyword evidence="1 3" id="KW-0808">Transferase</keyword>
<dbReference type="HAMAP" id="MF_00108">
    <property type="entry name" value="IspD"/>
    <property type="match status" value="1"/>
</dbReference>
<protein>
    <submittedName>
        <fullName evidence="3">2-C-methyl-D-erythritol 4-phosphate cytidylyltransferase</fullName>
        <ecNumber evidence="3">2.7.7.60</ecNumber>
    </submittedName>
</protein>
<dbReference type="InterPro" id="IPR029044">
    <property type="entry name" value="Nucleotide-diphossugar_trans"/>
</dbReference>
<organism evidence="3">
    <name type="scientific">bioreactor metagenome</name>
    <dbReference type="NCBI Taxonomy" id="1076179"/>
    <lineage>
        <taxon>unclassified sequences</taxon>
        <taxon>metagenomes</taxon>
        <taxon>ecological metagenomes</taxon>
    </lineage>
</organism>
<dbReference type="SUPFAM" id="SSF53448">
    <property type="entry name" value="Nucleotide-diphospho-sugar transferases"/>
    <property type="match status" value="1"/>
</dbReference>
<keyword evidence="2 3" id="KW-0548">Nucleotidyltransferase</keyword>
<dbReference type="Pfam" id="PF01128">
    <property type="entry name" value="IspD"/>
    <property type="match status" value="1"/>
</dbReference>
<accession>A0A645AJZ6</accession>
<evidence type="ECO:0000256" key="2">
    <source>
        <dbReference type="ARBA" id="ARBA00022695"/>
    </source>
</evidence>
<dbReference type="CDD" id="cd02516">
    <property type="entry name" value="CDP-ME_synthetase"/>
    <property type="match status" value="1"/>
</dbReference>
<dbReference type="PANTHER" id="PTHR32125:SF4">
    <property type="entry name" value="2-C-METHYL-D-ERYTHRITOL 4-PHOSPHATE CYTIDYLYLTRANSFERASE, CHLOROPLASTIC"/>
    <property type="match status" value="1"/>
</dbReference>
<proteinExistence type="inferred from homology"/>
<dbReference type="Gene3D" id="3.90.550.10">
    <property type="entry name" value="Spore Coat Polysaccharide Biosynthesis Protein SpsA, Chain A"/>
    <property type="match status" value="1"/>
</dbReference>
<dbReference type="NCBIfam" id="NF001186">
    <property type="entry name" value="PRK00155.2-3"/>
    <property type="match status" value="1"/>
</dbReference>
<dbReference type="EMBL" id="VSSQ01014386">
    <property type="protein sequence ID" value="MPM53542.1"/>
    <property type="molecule type" value="Genomic_DNA"/>
</dbReference>
<dbReference type="GO" id="GO:0050518">
    <property type="term" value="F:2-C-methyl-D-erythritol 4-phosphate cytidylyltransferase activity"/>
    <property type="evidence" value="ECO:0007669"/>
    <property type="project" value="UniProtKB-EC"/>
</dbReference>
<evidence type="ECO:0000313" key="3">
    <source>
        <dbReference type="EMBL" id="MPM53542.1"/>
    </source>
</evidence>
<comment type="caution">
    <text evidence="3">The sequence shown here is derived from an EMBL/GenBank/DDBJ whole genome shotgun (WGS) entry which is preliminary data.</text>
</comment>
<dbReference type="AlphaFoldDB" id="A0A645AJZ6"/>
<name>A0A645AJZ6_9ZZZZ</name>
<sequence>MGNNSHIIVVAGGSGKRMNSAVPKQFLTLSGIPVIAVTFNRLRAVMPGSRFTVVIAERDMKFWAECSKFIPFHAAINIAFGGPERFHSVKSGLSFLQNDETVAVHDAVRPLFASDVIRQGFLVAGKSGSAIPVIPISESIREINGALSKAADRNRYRLCQTPQFFQASILLDAYRQSYLQSFTDDASVVEAAGYPIRLIDGNPENIKITTPSDMRFAEAVLPSLI</sequence>
<dbReference type="InterPro" id="IPR050088">
    <property type="entry name" value="IspD/TarI_cytidylyltransf_bact"/>
</dbReference>
<gene>
    <name evidence="3" type="primary">ispD_18</name>
    <name evidence="3" type="ORF">SDC9_100310</name>
</gene>
<dbReference type="InterPro" id="IPR001228">
    <property type="entry name" value="IspD"/>
</dbReference>
<evidence type="ECO:0000256" key="1">
    <source>
        <dbReference type="ARBA" id="ARBA00022679"/>
    </source>
</evidence>
<reference evidence="3" key="1">
    <citation type="submission" date="2019-08" db="EMBL/GenBank/DDBJ databases">
        <authorList>
            <person name="Kucharzyk K."/>
            <person name="Murdoch R.W."/>
            <person name="Higgins S."/>
            <person name="Loffler F."/>
        </authorList>
    </citation>
    <scope>NUCLEOTIDE SEQUENCE</scope>
</reference>